<evidence type="ECO:0000256" key="4">
    <source>
        <dbReference type="ARBA" id="ARBA00019232"/>
    </source>
</evidence>
<dbReference type="SUPFAM" id="SSF51306">
    <property type="entry name" value="LexA/Signal peptidase"/>
    <property type="match status" value="1"/>
</dbReference>
<feature type="active site" evidence="6">
    <location>
        <position position="39"/>
    </location>
</feature>
<evidence type="ECO:0000313" key="10">
    <source>
        <dbReference type="Proteomes" id="UP000219285"/>
    </source>
</evidence>
<dbReference type="InterPro" id="IPR019533">
    <property type="entry name" value="Peptidase_S26"/>
</dbReference>
<dbReference type="Gene3D" id="2.10.109.10">
    <property type="entry name" value="Umud Fragment, subunit A"/>
    <property type="match status" value="1"/>
</dbReference>
<reference evidence="9 10" key="2">
    <citation type="submission" date="2020-04" db="EMBL/GenBank/DDBJ databases">
        <title>Complete genome sequence of Alteromonas pelagimontana 5.12T.</title>
        <authorList>
            <person name="Sinha R.K."/>
            <person name="Krishnan K.P."/>
            <person name="Kurian J.P."/>
        </authorList>
    </citation>
    <scope>NUCLEOTIDE SEQUENCE [LARGE SCALE GENOMIC DNA]</scope>
    <source>
        <strain evidence="9 10">5.12</strain>
    </source>
</reference>
<dbReference type="KEGG" id="apel:CA267_016190"/>
<gene>
    <name evidence="9" type="primary">lepB</name>
    <name evidence="9" type="ORF">CA267_016190</name>
</gene>
<protein>
    <recommendedName>
        <fullName evidence="4 7">Signal peptidase I</fullName>
        <ecNumber evidence="3 7">3.4.21.89</ecNumber>
    </recommendedName>
</protein>
<name>A0A6M4MG70_9ALTE</name>
<dbReference type="EC" id="3.4.21.89" evidence="3 7"/>
<sequence length="213" mass="23859">MKKQLAALWRDNKGFLVFIVLMFAVRSSFADWYNVPTGSMLPTIVEGDRIFVNKAAYRIDIPFTDISVMETGNPERGDIVVFESKAADNRLVKRVVGLPGDRLAMQANRLFINGKPLFYDDRNDGEKIEHLGDVAHPIQLVKNDSTLTSFSPVTVPANHILVLGDNRNNSADSRVYGFVPVHELQGKAISVIFSLDADNYFAPRSSRYLKPMI</sequence>
<evidence type="ECO:0000256" key="5">
    <source>
        <dbReference type="ARBA" id="ARBA00022801"/>
    </source>
</evidence>
<dbReference type="InterPro" id="IPR019758">
    <property type="entry name" value="Pept_S26A_signal_pept_1_CS"/>
</dbReference>
<dbReference type="InterPro" id="IPR036286">
    <property type="entry name" value="LexA/Signal_pep-like_sf"/>
</dbReference>
<evidence type="ECO:0000259" key="8">
    <source>
        <dbReference type="Pfam" id="PF10502"/>
    </source>
</evidence>
<keyword evidence="7" id="KW-0645">Protease</keyword>
<proteinExistence type="inferred from homology"/>
<feature type="domain" description="Peptidase S26" evidence="8">
    <location>
        <begin position="15"/>
        <end position="192"/>
    </location>
</feature>
<dbReference type="GO" id="GO:0009003">
    <property type="term" value="F:signal peptidase activity"/>
    <property type="evidence" value="ECO:0007669"/>
    <property type="project" value="UniProtKB-EC"/>
</dbReference>
<dbReference type="OrthoDB" id="9815782at2"/>
<evidence type="ECO:0000256" key="6">
    <source>
        <dbReference type="PIRSR" id="PIRSR600223-1"/>
    </source>
</evidence>
<keyword evidence="5 7" id="KW-0378">Hydrolase</keyword>
<dbReference type="Pfam" id="PF10502">
    <property type="entry name" value="Peptidase_S26"/>
    <property type="match status" value="1"/>
</dbReference>
<dbReference type="PRINTS" id="PR00727">
    <property type="entry name" value="LEADERPTASE"/>
</dbReference>
<evidence type="ECO:0000256" key="1">
    <source>
        <dbReference type="ARBA" id="ARBA00000677"/>
    </source>
</evidence>
<dbReference type="EMBL" id="CP052766">
    <property type="protein sequence ID" value="QJR82181.1"/>
    <property type="molecule type" value="Genomic_DNA"/>
</dbReference>
<evidence type="ECO:0000256" key="2">
    <source>
        <dbReference type="ARBA" id="ARBA00009370"/>
    </source>
</evidence>
<dbReference type="RefSeq" id="WP_075609826.1">
    <property type="nucleotide sequence ID" value="NZ_CP052766.1"/>
</dbReference>
<dbReference type="CDD" id="cd06530">
    <property type="entry name" value="S26_SPase_I"/>
    <property type="match status" value="1"/>
</dbReference>
<keyword evidence="10" id="KW-1185">Reference proteome</keyword>
<dbReference type="InterPro" id="IPR019757">
    <property type="entry name" value="Pept_S26A_signal_pept_1_Lys-AS"/>
</dbReference>
<feature type="active site" evidence="6">
    <location>
        <position position="93"/>
    </location>
</feature>
<dbReference type="AlphaFoldDB" id="A0A6M4MG70"/>
<dbReference type="NCBIfam" id="TIGR02227">
    <property type="entry name" value="sigpep_I_bact"/>
    <property type="match status" value="1"/>
</dbReference>
<dbReference type="PROSITE" id="PS00760">
    <property type="entry name" value="SPASE_I_2"/>
    <property type="match status" value="1"/>
</dbReference>
<evidence type="ECO:0000313" key="9">
    <source>
        <dbReference type="EMBL" id="QJR82181.1"/>
    </source>
</evidence>
<dbReference type="GO" id="GO:0016020">
    <property type="term" value="C:membrane"/>
    <property type="evidence" value="ECO:0007669"/>
    <property type="project" value="UniProtKB-SubCell"/>
</dbReference>
<evidence type="ECO:0000256" key="7">
    <source>
        <dbReference type="RuleBase" id="RU362042"/>
    </source>
</evidence>
<comment type="catalytic activity">
    <reaction evidence="1 7">
        <text>Cleavage of hydrophobic, N-terminal signal or leader sequences from secreted and periplasmic proteins.</text>
        <dbReference type="EC" id="3.4.21.89"/>
    </reaction>
</comment>
<dbReference type="PANTHER" id="PTHR43390:SF1">
    <property type="entry name" value="CHLOROPLAST PROCESSING PEPTIDASE"/>
    <property type="match status" value="1"/>
</dbReference>
<dbReference type="PANTHER" id="PTHR43390">
    <property type="entry name" value="SIGNAL PEPTIDASE I"/>
    <property type="match status" value="1"/>
</dbReference>
<dbReference type="GO" id="GO:0006465">
    <property type="term" value="P:signal peptide processing"/>
    <property type="evidence" value="ECO:0007669"/>
    <property type="project" value="InterPro"/>
</dbReference>
<accession>A0A6M4MG70</accession>
<dbReference type="PROSITE" id="PS00761">
    <property type="entry name" value="SPASE_I_3"/>
    <property type="match status" value="1"/>
</dbReference>
<organism evidence="9 10">
    <name type="scientific">Alteromonas pelagimontana</name>
    <dbReference type="NCBI Taxonomy" id="1858656"/>
    <lineage>
        <taxon>Bacteria</taxon>
        <taxon>Pseudomonadati</taxon>
        <taxon>Pseudomonadota</taxon>
        <taxon>Gammaproteobacteria</taxon>
        <taxon>Alteromonadales</taxon>
        <taxon>Alteromonadaceae</taxon>
        <taxon>Alteromonas/Salinimonas group</taxon>
        <taxon>Alteromonas</taxon>
    </lineage>
</organism>
<reference evidence="10" key="1">
    <citation type="submission" date="2014-12" db="EMBL/GenBank/DDBJ databases">
        <title>Complete genome sequence of a multi-drug resistant Klebsiella pneumoniae.</title>
        <authorList>
            <person name="Hua X."/>
            <person name="Chen Q."/>
            <person name="Li X."/>
            <person name="Feng Y."/>
            <person name="Ruan Z."/>
            <person name="Yu Y."/>
        </authorList>
    </citation>
    <scope>NUCLEOTIDE SEQUENCE [LARGE SCALE GENOMIC DNA]</scope>
    <source>
        <strain evidence="10">5.12</strain>
    </source>
</reference>
<comment type="subcellular location">
    <subcellularLocation>
        <location evidence="7">Membrane</location>
        <topology evidence="7">Multi-pass membrane protein</topology>
    </subcellularLocation>
</comment>
<evidence type="ECO:0000256" key="3">
    <source>
        <dbReference type="ARBA" id="ARBA00013208"/>
    </source>
</evidence>
<dbReference type="Proteomes" id="UP000219285">
    <property type="component" value="Chromosome"/>
</dbReference>
<comment type="similarity">
    <text evidence="2 7">Belongs to the peptidase S26 family.</text>
</comment>
<dbReference type="InterPro" id="IPR000223">
    <property type="entry name" value="Pept_S26A_signal_pept_1"/>
</dbReference>
<dbReference type="GO" id="GO:0004252">
    <property type="term" value="F:serine-type endopeptidase activity"/>
    <property type="evidence" value="ECO:0007669"/>
    <property type="project" value="InterPro"/>
</dbReference>